<accession>A0A540N4A2</accession>
<evidence type="ECO:0000313" key="1">
    <source>
        <dbReference type="EMBL" id="TQE05882.1"/>
    </source>
</evidence>
<dbReference type="EMBL" id="VIEB01000114">
    <property type="protein sequence ID" value="TQE05882.1"/>
    <property type="molecule type" value="Genomic_DNA"/>
</dbReference>
<comment type="caution">
    <text evidence="1">The sequence shown here is derived from an EMBL/GenBank/DDBJ whole genome shotgun (WGS) entry which is preliminary data.</text>
</comment>
<dbReference type="Proteomes" id="UP000315295">
    <property type="component" value="Unassembled WGS sequence"/>
</dbReference>
<gene>
    <name evidence="1" type="ORF">C1H46_008565</name>
</gene>
<organism evidence="1 2">
    <name type="scientific">Malus baccata</name>
    <name type="common">Siberian crab apple</name>
    <name type="synonym">Pyrus baccata</name>
    <dbReference type="NCBI Taxonomy" id="106549"/>
    <lineage>
        <taxon>Eukaryota</taxon>
        <taxon>Viridiplantae</taxon>
        <taxon>Streptophyta</taxon>
        <taxon>Embryophyta</taxon>
        <taxon>Tracheophyta</taxon>
        <taxon>Spermatophyta</taxon>
        <taxon>Magnoliopsida</taxon>
        <taxon>eudicotyledons</taxon>
        <taxon>Gunneridae</taxon>
        <taxon>Pentapetalae</taxon>
        <taxon>rosids</taxon>
        <taxon>fabids</taxon>
        <taxon>Rosales</taxon>
        <taxon>Rosaceae</taxon>
        <taxon>Amygdaloideae</taxon>
        <taxon>Maleae</taxon>
        <taxon>Malus</taxon>
    </lineage>
</organism>
<name>A0A540N4A2_MALBA</name>
<reference evidence="1 2" key="1">
    <citation type="journal article" date="2019" name="G3 (Bethesda)">
        <title>Sequencing of a Wild Apple (Malus baccata) Genome Unravels the Differences Between Cultivated and Wild Apple Species Regarding Disease Resistance and Cold Tolerance.</title>
        <authorList>
            <person name="Chen X."/>
        </authorList>
    </citation>
    <scope>NUCLEOTIDE SEQUENCE [LARGE SCALE GENOMIC DNA]</scope>
    <source>
        <strain evidence="2">cv. Shandingzi</strain>
        <tissue evidence="1">Leaves</tissue>
    </source>
</reference>
<sequence length="143" mass="16562">MDDRCFLIERMFEDEPAISPEDTNVDDDINEPLHDDVMLCFPVALLPEENFMETKEVGQIMVVEPQENEGWTTVVLKWTKKAERRYGFGQVEGGKSYKDIASESLRNAGKDVGKVEKYKWVPRGDLVQGWRKSPSKMIMCRRM</sequence>
<keyword evidence="2" id="KW-1185">Reference proteome</keyword>
<evidence type="ECO:0000313" key="2">
    <source>
        <dbReference type="Proteomes" id="UP000315295"/>
    </source>
</evidence>
<dbReference type="AlphaFoldDB" id="A0A540N4A2"/>
<protein>
    <submittedName>
        <fullName evidence="1">Uncharacterized protein</fullName>
    </submittedName>
</protein>
<proteinExistence type="predicted"/>